<dbReference type="InterPro" id="IPR011330">
    <property type="entry name" value="Glyco_hydro/deAcase_b/a-brl"/>
</dbReference>
<protein>
    <submittedName>
        <fullName evidence="1">Uncharacterized protein</fullName>
    </submittedName>
</protein>
<name>A0A5M3YKN4_ASPTE</name>
<gene>
    <name evidence="1" type="ORF">ATEIFO6365_0001000600</name>
</gene>
<comment type="caution">
    <text evidence="1">The sequence shown here is derived from an EMBL/GenBank/DDBJ whole genome shotgun (WGS) entry which is preliminary data.</text>
</comment>
<evidence type="ECO:0000313" key="2">
    <source>
        <dbReference type="Proteomes" id="UP000452235"/>
    </source>
</evidence>
<dbReference type="AlphaFoldDB" id="A0A5M3YKN4"/>
<dbReference type="EMBL" id="BLJY01000001">
    <property type="protein sequence ID" value="GFF11786.1"/>
    <property type="molecule type" value="Genomic_DNA"/>
</dbReference>
<organism evidence="1 2">
    <name type="scientific">Aspergillus terreus</name>
    <dbReference type="NCBI Taxonomy" id="33178"/>
    <lineage>
        <taxon>Eukaryota</taxon>
        <taxon>Fungi</taxon>
        <taxon>Dikarya</taxon>
        <taxon>Ascomycota</taxon>
        <taxon>Pezizomycotina</taxon>
        <taxon>Eurotiomycetes</taxon>
        <taxon>Eurotiomycetidae</taxon>
        <taxon>Eurotiales</taxon>
        <taxon>Aspergillaceae</taxon>
        <taxon>Aspergillus</taxon>
        <taxon>Aspergillus subgen. Circumdati</taxon>
    </lineage>
</organism>
<dbReference type="SUPFAM" id="SSF88713">
    <property type="entry name" value="Glycoside hydrolase/deacetylase"/>
    <property type="match status" value="1"/>
</dbReference>
<dbReference type="Proteomes" id="UP000452235">
    <property type="component" value="Unassembled WGS sequence"/>
</dbReference>
<keyword evidence="2" id="KW-1185">Reference proteome</keyword>
<sequence length="310" mass="35013">MARPVFFLVSQDGEPVQLNNEMAPKTVEASRAAHQGLWRIGDEMGFPVTNFPHVQVVEELASMWKSTVGDERRTVGLHSHPWKDKLLGYEGPLSSPHWGGLTEDEQIRLLKWARQKILDKTGILVHDFRSGNFSTNKSIHKTLAAAGFTGSSCSAPGHDKKDTFSSWPNAEPYPYWGNEGDPFRKGTLRLVEFPQSMDLSKIANVNGYPRHPDLTPDIAWPDFGFPYKETMNNSLDQQLEAGNPFLYFSSLTHNHVDYSNDQEPQSVRIREIFETAKEVCAERGFKLVPVTLTQAKRYYEEICPYAGAPE</sequence>
<accession>A0A5M3YKN4</accession>
<dbReference type="Gene3D" id="3.20.20.370">
    <property type="entry name" value="Glycoside hydrolase/deacetylase"/>
    <property type="match status" value="1"/>
</dbReference>
<dbReference type="GO" id="GO:0005975">
    <property type="term" value="P:carbohydrate metabolic process"/>
    <property type="evidence" value="ECO:0007669"/>
    <property type="project" value="InterPro"/>
</dbReference>
<proteinExistence type="predicted"/>
<evidence type="ECO:0000313" key="1">
    <source>
        <dbReference type="EMBL" id="GFF11786.1"/>
    </source>
</evidence>
<reference evidence="1 2" key="1">
    <citation type="submission" date="2020-01" db="EMBL/GenBank/DDBJ databases">
        <title>Aspergillus terreus IFO 6365 whole genome shotgun sequence.</title>
        <authorList>
            <person name="Kanamasa S."/>
            <person name="Takahashi H."/>
        </authorList>
    </citation>
    <scope>NUCLEOTIDE SEQUENCE [LARGE SCALE GENOMIC DNA]</scope>
    <source>
        <strain evidence="1 2">IFO 6365</strain>
    </source>
</reference>